<gene>
    <name evidence="8" type="primary">107364907</name>
</gene>
<feature type="domain" description="Iron hydrogenase large subunit C-terminal" evidence="7">
    <location>
        <begin position="88"/>
        <end position="387"/>
    </location>
</feature>
<dbReference type="HOGENOM" id="CLU_018240_0_0_1"/>
<dbReference type="SUPFAM" id="SSF53920">
    <property type="entry name" value="Fe-only hydrogenase"/>
    <property type="match status" value="1"/>
</dbReference>
<reference evidence="8" key="2">
    <citation type="submission" date="2015-06" db="UniProtKB">
        <authorList>
            <consortium name="EnsemblMetazoa"/>
        </authorList>
    </citation>
    <scope>IDENTIFICATION</scope>
</reference>
<name>T1KK90_TETUR</name>
<keyword evidence="3" id="KW-0479">Metal-binding</keyword>
<evidence type="ECO:0000313" key="8">
    <source>
        <dbReference type="EnsemblMetazoa" id="tetur13g02830.1"/>
    </source>
</evidence>
<evidence type="ECO:0000313" key="9">
    <source>
        <dbReference type="Proteomes" id="UP000015104"/>
    </source>
</evidence>
<comment type="similarity">
    <text evidence="1">Belongs to the NARF family.</text>
</comment>
<dbReference type="Gene3D" id="3.40.50.1780">
    <property type="match status" value="1"/>
</dbReference>
<dbReference type="Pfam" id="PF02906">
    <property type="entry name" value="Fe_hyd_lg_C"/>
    <property type="match status" value="1"/>
</dbReference>
<comment type="function">
    <text evidence="6">Component of the cytosolic iron-sulfur (Fe/S) protein assembly machinery. Required for maturation of extramitochondrial Fe/S proteins.</text>
</comment>
<keyword evidence="2" id="KW-0004">4Fe-4S</keyword>
<dbReference type="GO" id="GO:0046872">
    <property type="term" value="F:metal ion binding"/>
    <property type="evidence" value="ECO:0007669"/>
    <property type="project" value="UniProtKB-KW"/>
</dbReference>
<accession>T1KK90</accession>
<evidence type="ECO:0000256" key="1">
    <source>
        <dbReference type="ARBA" id="ARBA00006596"/>
    </source>
</evidence>
<dbReference type="STRING" id="32264.T1KK90"/>
<keyword evidence="9" id="KW-1185">Reference proteome</keyword>
<evidence type="ECO:0000259" key="7">
    <source>
        <dbReference type="Pfam" id="PF02906"/>
    </source>
</evidence>
<dbReference type="InterPro" id="IPR050340">
    <property type="entry name" value="Cytosolic_Fe-S_CAF"/>
</dbReference>
<dbReference type="InterPro" id="IPR009016">
    <property type="entry name" value="Fe_hydrogenase"/>
</dbReference>
<protein>
    <recommendedName>
        <fullName evidence="7">Iron hydrogenase large subunit C-terminal domain-containing protein</fullName>
    </recommendedName>
</protein>
<dbReference type="EMBL" id="CAEY01000175">
    <property type="status" value="NOT_ANNOTATED_CDS"/>
    <property type="molecule type" value="Genomic_DNA"/>
</dbReference>
<evidence type="ECO:0000256" key="6">
    <source>
        <dbReference type="ARBA" id="ARBA00025700"/>
    </source>
</evidence>
<proteinExistence type="inferred from homology"/>
<organism evidence="8 9">
    <name type="scientific">Tetranychus urticae</name>
    <name type="common">Two-spotted spider mite</name>
    <dbReference type="NCBI Taxonomy" id="32264"/>
    <lineage>
        <taxon>Eukaryota</taxon>
        <taxon>Metazoa</taxon>
        <taxon>Ecdysozoa</taxon>
        <taxon>Arthropoda</taxon>
        <taxon>Chelicerata</taxon>
        <taxon>Arachnida</taxon>
        <taxon>Acari</taxon>
        <taxon>Acariformes</taxon>
        <taxon>Trombidiformes</taxon>
        <taxon>Prostigmata</taxon>
        <taxon>Eleutherengona</taxon>
        <taxon>Raphignathae</taxon>
        <taxon>Tetranychoidea</taxon>
        <taxon>Tetranychidae</taxon>
        <taxon>Tetranychus</taxon>
    </lineage>
</organism>
<reference evidence="9" key="1">
    <citation type="submission" date="2011-08" db="EMBL/GenBank/DDBJ databases">
        <authorList>
            <person name="Rombauts S."/>
        </authorList>
    </citation>
    <scope>NUCLEOTIDE SEQUENCE</scope>
    <source>
        <strain evidence="9">London</strain>
    </source>
</reference>
<keyword evidence="4" id="KW-0408">Iron</keyword>
<dbReference type="EnsemblMetazoa" id="tetur13g02830.1">
    <property type="protein sequence ID" value="tetur13g02830.1"/>
    <property type="gene ID" value="tetur13g02830"/>
</dbReference>
<dbReference type="FunFam" id="3.30.70.20:FF:000042">
    <property type="entry name" value="Cytosolic Fe-S cluster assembly factor NAR1"/>
    <property type="match status" value="1"/>
</dbReference>
<dbReference type="Gene3D" id="3.40.950.10">
    <property type="entry name" value="Fe-only Hydrogenase (Larger Subunit), Chain L, domain 3"/>
    <property type="match status" value="1"/>
</dbReference>
<dbReference type="KEGG" id="tut:107364907"/>
<dbReference type="OMA" id="GYLHHVL"/>
<dbReference type="InterPro" id="IPR004108">
    <property type="entry name" value="Fe_hydrogenase_lsu_C"/>
</dbReference>
<sequence length="460" mass="51632">MADGPGFSSVLQLTDLNDFIAPSQACVKPIKQDDQVGIHEKKKVEITLGDCLACSGCITSAETVLISKQSYIDLYETLDKKKSGQNITVIVSLSHQAIASIGARYGQGFQDSARLLSSFFHSIGVDYVYDLTFARHISLIESQKEFIERKKSGTATLTSICPGFVCYVEKTHGDLLIPYLSTVKSPQQIMGSLVKSLWPFGTQNKSDNYIYHCTVMPCFDKKLEASRTEFTQEDGTADVDCVLTPIELEALFDKEEINFTDLPHRPLDVLHPSLKISDSDSVATHPGNGSGGWSENIIRYGISYFNQSPLNPRIPLKIESKRNKDFLEVTLSPSLENDFTPESKKLTFAIVNGFRNIQTLIQRIKRKTFKYDFVEVMACPSGCLNGGGMIRGDSVDNKLFEKVSELYSSLETYHLSLDDNHDTIKDLYNEWFSDEVLREKLFLTTFKTIPKTDNLLNVKW</sequence>
<evidence type="ECO:0000256" key="3">
    <source>
        <dbReference type="ARBA" id="ARBA00022723"/>
    </source>
</evidence>
<dbReference type="Proteomes" id="UP000015104">
    <property type="component" value="Unassembled WGS sequence"/>
</dbReference>
<dbReference type="AlphaFoldDB" id="T1KK90"/>
<evidence type="ECO:0000256" key="5">
    <source>
        <dbReference type="ARBA" id="ARBA00023014"/>
    </source>
</evidence>
<dbReference type="GO" id="GO:0051539">
    <property type="term" value="F:4 iron, 4 sulfur cluster binding"/>
    <property type="evidence" value="ECO:0007669"/>
    <property type="project" value="UniProtKB-KW"/>
</dbReference>
<dbReference type="eggNOG" id="KOG2439">
    <property type="taxonomic scope" value="Eukaryota"/>
</dbReference>
<dbReference type="OrthoDB" id="10253113at2759"/>
<evidence type="ECO:0000256" key="2">
    <source>
        <dbReference type="ARBA" id="ARBA00022485"/>
    </source>
</evidence>
<keyword evidence="5" id="KW-0411">Iron-sulfur</keyword>
<dbReference type="PANTHER" id="PTHR11615">
    <property type="entry name" value="NITRATE, FORMATE, IRON DEHYDROGENASE"/>
    <property type="match status" value="1"/>
</dbReference>
<evidence type="ECO:0000256" key="4">
    <source>
        <dbReference type="ARBA" id="ARBA00023004"/>
    </source>
</evidence>